<comment type="caution">
    <text evidence="2">The sequence shown here is derived from an EMBL/GenBank/DDBJ whole genome shotgun (WGS) entry which is preliminary data.</text>
</comment>
<dbReference type="InterPro" id="IPR006141">
    <property type="entry name" value="Intein_N"/>
</dbReference>
<dbReference type="CDD" id="cd00081">
    <property type="entry name" value="Hint"/>
    <property type="match status" value="1"/>
</dbReference>
<dbReference type="InterPro" id="IPR030934">
    <property type="entry name" value="Intein_C"/>
</dbReference>
<dbReference type="SMART" id="SM00306">
    <property type="entry name" value="HintN"/>
    <property type="match status" value="1"/>
</dbReference>
<gene>
    <name evidence="2" type="ORF">SAMN02744124_04435</name>
</gene>
<feature type="domain" description="Hint" evidence="1">
    <location>
        <begin position="81"/>
        <end position="175"/>
    </location>
</feature>
<dbReference type="SUPFAM" id="SSF51294">
    <property type="entry name" value="Hedgehog/intein (Hint) domain"/>
    <property type="match status" value="1"/>
</dbReference>
<dbReference type="PROSITE" id="PS50818">
    <property type="entry name" value="INTEIN_C_TER"/>
    <property type="match status" value="1"/>
</dbReference>
<organism evidence="2 3">
    <name type="scientific">Paenibacillus barengoltzii J12</name>
    <dbReference type="NCBI Taxonomy" id="935846"/>
    <lineage>
        <taxon>Bacteria</taxon>
        <taxon>Bacillati</taxon>
        <taxon>Bacillota</taxon>
        <taxon>Bacilli</taxon>
        <taxon>Bacillales</taxon>
        <taxon>Paenibacillaceae</taxon>
        <taxon>Paenibacillus</taxon>
    </lineage>
</organism>
<reference evidence="2 3" key="1">
    <citation type="submission" date="2017-04" db="EMBL/GenBank/DDBJ databases">
        <authorList>
            <person name="Varghese N."/>
            <person name="Submissions S."/>
        </authorList>
    </citation>
    <scope>NUCLEOTIDE SEQUENCE [LARGE SCALE GENOMIC DNA]</scope>
    <source>
        <strain evidence="2 3">J12</strain>
    </source>
</reference>
<dbReference type="InterPro" id="IPR036844">
    <property type="entry name" value="Hint_dom_sf"/>
</dbReference>
<sequence>MENCKTNLDAQFKGGQKAFEVVYLDDAKTLMSKDASGLEKAGTLIQIIPVFKAYKVVKKTDKAIDSGKEVIKYTKKAKKACNCFTSGTKVLTDEGEKPIEEIEVGDKVLAKDDETGEMAYKEVEWLFQRDVEETYNITVGGEVITTTDEHPFWIVGKGWVEAQHLAVGDVLTTSDGIKLAIEKIEVKQEHVTVYNFKVKDFHTYFVSNLGIWTHNACGPYQWGNKNTLQDHFDRHGSDFGAKNSTEYAQMANDFFKNRNKYEVKVDTDGTIRVYDPKTNTFGSYNADGTSKTFYKPTRGRAYWDDQPGK</sequence>
<evidence type="ECO:0000313" key="3">
    <source>
        <dbReference type="Proteomes" id="UP000192939"/>
    </source>
</evidence>
<dbReference type="Pfam" id="PF07591">
    <property type="entry name" value="PT-HINT"/>
    <property type="match status" value="1"/>
</dbReference>
<dbReference type="GeneID" id="43347298"/>
<dbReference type="InterPro" id="IPR003587">
    <property type="entry name" value="Hint_dom_N"/>
</dbReference>
<dbReference type="NCBIfam" id="TIGR01445">
    <property type="entry name" value="intein_Nterm"/>
    <property type="match status" value="1"/>
</dbReference>
<dbReference type="Gene3D" id="2.170.16.10">
    <property type="entry name" value="Hedgehog/Intein (Hint) domain"/>
    <property type="match status" value="1"/>
</dbReference>
<keyword evidence="3" id="KW-1185">Reference proteome</keyword>
<name>A0ABY1M3N8_9BACL</name>
<dbReference type="PROSITE" id="PS50817">
    <property type="entry name" value="INTEIN_N_TER"/>
    <property type="match status" value="1"/>
</dbReference>
<evidence type="ECO:0000313" key="2">
    <source>
        <dbReference type="EMBL" id="SMF71452.1"/>
    </source>
</evidence>
<protein>
    <submittedName>
        <fullName evidence="2">Intein N-terminal splicing region</fullName>
    </submittedName>
</protein>
<proteinExistence type="predicted"/>
<accession>A0ABY1M3N8</accession>
<dbReference type="RefSeq" id="WP_016314418.1">
    <property type="nucleotide sequence ID" value="NZ_FXAE01000091.1"/>
</dbReference>
<dbReference type="Proteomes" id="UP000192939">
    <property type="component" value="Unassembled WGS sequence"/>
</dbReference>
<evidence type="ECO:0000259" key="1">
    <source>
        <dbReference type="SMART" id="SM00306"/>
    </source>
</evidence>
<dbReference type="EMBL" id="FXAE01000091">
    <property type="protein sequence ID" value="SMF71452.1"/>
    <property type="molecule type" value="Genomic_DNA"/>
</dbReference>